<dbReference type="AlphaFoldDB" id="A0A9J5W6I7"/>
<organism evidence="1 2">
    <name type="scientific">Solanum commersonii</name>
    <name type="common">Commerson's wild potato</name>
    <name type="synonym">Commerson's nightshade</name>
    <dbReference type="NCBI Taxonomy" id="4109"/>
    <lineage>
        <taxon>Eukaryota</taxon>
        <taxon>Viridiplantae</taxon>
        <taxon>Streptophyta</taxon>
        <taxon>Embryophyta</taxon>
        <taxon>Tracheophyta</taxon>
        <taxon>Spermatophyta</taxon>
        <taxon>Magnoliopsida</taxon>
        <taxon>eudicotyledons</taxon>
        <taxon>Gunneridae</taxon>
        <taxon>Pentapetalae</taxon>
        <taxon>asterids</taxon>
        <taxon>lamiids</taxon>
        <taxon>Solanales</taxon>
        <taxon>Solanaceae</taxon>
        <taxon>Solanoideae</taxon>
        <taxon>Solaneae</taxon>
        <taxon>Solanum</taxon>
    </lineage>
</organism>
<sequence length="138" mass="15590">MSSAILRFSLCSGDLNSATQDSIIKAHNKTQFTYSKIKCSLKESSCVSPISKNLMLTILASNASSSSIKVFKCPHRRTHSIFTQWFNHLKFWKQMQRLLSQERTQCMLSPIGLLVFSDQHLFQLAQDQKGLFKACNGA</sequence>
<comment type="caution">
    <text evidence="1">The sequence shown here is derived from an EMBL/GenBank/DDBJ whole genome shotgun (WGS) entry which is preliminary data.</text>
</comment>
<accession>A0A9J5W6I7</accession>
<keyword evidence="2" id="KW-1185">Reference proteome</keyword>
<reference evidence="1 2" key="1">
    <citation type="submission" date="2020-09" db="EMBL/GenBank/DDBJ databases">
        <title>De no assembly of potato wild relative species, Solanum commersonii.</title>
        <authorList>
            <person name="Cho K."/>
        </authorList>
    </citation>
    <scope>NUCLEOTIDE SEQUENCE [LARGE SCALE GENOMIC DNA]</scope>
    <source>
        <strain evidence="1">LZ3.2</strain>
        <tissue evidence="1">Leaf</tissue>
    </source>
</reference>
<gene>
    <name evidence="1" type="ORF">H5410_060995</name>
</gene>
<protein>
    <submittedName>
        <fullName evidence="1">Uncharacterized protein</fullName>
    </submittedName>
</protein>
<evidence type="ECO:0000313" key="2">
    <source>
        <dbReference type="Proteomes" id="UP000824120"/>
    </source>
</evidence>
<evidence type="ECO:0000313" key="1">
    <source>
        <dbReference type="EMBL" id="KAG5571229.1"/>
    </source>
</evidence>
<proteinExistence type="predicted"/>
<name>A0A9J5W6I7_SOLCO</name>
<dbReference type="EMBL" id="JACXVP010000012">
    <property type="protein sequence ID" value="KAG5571229.1"/>
    <property type="molecule type" value="Genomic_DNA"/>
</dbReference>
<dbReference type="Proteomes" id="UP000824120">
    <property type="component" value="Chromosome 12"/>
</dbReference>